<evidence type="ECO:0000256" key="7">
    <source>
        <dbReference type="ARBA" id="ARBA00022729"/>
    </source>
</evidence>
<dbReference type="AlphaFoldDB" id="A0A2K1IDP0"/>
<gene>
    <name evidence="15" type="primary">LOC112277422</name>
    <name evidence="14" type="ORF">PHYPA_029551</name>
</gene>
<feature type="signal peptide" evidence="12">
    <location>
        <begin position="1"/>
        <end position="26"/>
    </location>
</feature>
<evidence type="ECO:0000313" key="16">
    <source>
        <dbReference type="Proteomes" id="UP000006727"/>
    </source>
</evidence>
<dbReference type="Gene3D" id="2.160.20.10">
    <property type="entry name" value="Single-stranded right-handed beta-helix, Pectin lyase-like"/>
    <property type="match status" value="1"/>
</dbReference>
<evidence type="ECO:0000256" key="1">
    <source>
        <dbReference type="ARBA" id="ARBA00004196"/>
    </source>
</evidence>
<comment type="similarity">
    <text evidence="4">Belongs to the pectinesterase family.</text>
</comment>
<evidence type="ECO:0000256" key="3">
    <source>
        <dbReference type="ARBA" id="ARBA00005184"/>
    </source>
</evidence>
<sequence>MAALRVLSYFVVFGLVSACLFAASEAAETGSFEDWIGQITAKVNERESAPEMSGVMGTMGDDDSNSDGARKLYIVVDKSGKGDFTKIQDAVDSIPKGNNKRVTIHIMNGYYSEKINVPHDNVYFKCSGKRTILAWGDTAEKAGSTSLSASTAVTGDNFLATDCTFVNTAPAPPGGAVGKQAVAFRIQGDKGAFYRCFFYGAQDTLYSKEGRHYFRECHIIGSIDFIFGDGTAMFHKCKIKSIAFQNSGSISAQKRESAESPSGFSFVGCHISGSGTIYLGRAWGSHSRTVFIRCYMADMILPIGWQDWNDPARQKTVFYGEYLCSGPGSIRSGRAKWSRELTKKEAEPFMTRKFVNGDKWLGW</sequence>
<dbReference type="UniPathway" id="UPA00545">
    <property type="reaction ID" value="UER00823"/>
</dbReference>
<evidence type="ECO:0000256" key="8">
    <source>
        <dbReference type="ARBA" id="ARBA00022801"/>
    </source>
</evidence>
<dbReference type="Pfam" id="PF01095">
    <property type="entry name" value="Pectinesterase"/>
    <property type="match status" value="1"/>
</dbReference>
<dbReference type="EnsemblPlants" id="Pp3c25_3840V3.1">
    <property type="protein sequence ID" value="Pp3c25_3840V3.1"/>
    <property type="gene ID" value="Pp3c25_3840"/>
</dbReference>
<dbReference type="EC" id="3.1.1.11" evidence="5 12"/>
<dbReference type="InterPro" id="IPR000070">
    <property type="entry name" value="Pectinesterase_cat"/>
</dbReference>
<reference evidence="14 16" key="1">
    <citation type="journal article" date="2008" name="Science">
        <title>The Physcomitrella genome reveals evolutionary insights into the conquest of land by plants.</title>
        <authorList>
            <person name="Rensing S."/>
            <person name="Lang D."/>
            <person name="Zimmer A."/>
            <person name="Terry A."/>
            <person name="Salamov A."/>
            <person name="Shapiro H."/>
            <person name="Nishiyama T."/>
            <person name="Perroud P.-F."/>
            <person name="Lindquist E."/>
            <person name="Kamisugi Y."/>
            <person name="Tanahashi T."/>
            <person name="Sakakibara K."/>
            <person name="Fujita T."/>
            <person name="Oishi K."/>
            <person name="Shin-I T."/>
            <person name="Kuroki Y."/>
            <person name="Toyoda A."/>
            <person name="Suzuki Y."/>
            <person name="Hashimoto A."/>
            <person name="Yamaguchi K."/>
            <person name="Sugano A."/>
            <person name="Kohara Y."/>
            <person name="Fujiyama A."/>
            <person name="Anterola A."/>
            <person name="Aoki S."/>
            <person name="Ashton N."/>
            <person name="Barbazuk W.B."/>
            <person name="Barker E."/>
            <person name="Bennetzen J."/>
            <person name="Bezanilla M."/>
            <person name="Blankenship R."/>
            <person name="Cho S.H."/>
            <person name="Dutcher S."/>
            <person name="Estelle M."/>
            <person name="Fawcett J.A."/>
            <person name="Gundlach H."/>
            <person name="Hanada K."/>
            <person name="Heyl A."/>
            <person name="Hicks K.A."/>
            <person name="Hugh J."/>
            <person name="Lohr M."/>
            <person name="Mayer K."/>
            <person name="Melkozernov A."/>
            <person name="Murata T."/>
            <person name="Nelson D."/>
            <person name="Pils B."/>
            <person name="Prigge M."/>
            <person name="Reiss B."/>
            <person name="Renner T."/>
            <person name="Rombauts S."/>
            <person name="Rushton P."/>
            <person name="Sanderfoot A."/>
            <person name="Schween G."/>
            <person name="Shiu S.-H."/>
            <person name="Stueber K."/>
            <person name="Theodoulou F.L."/>
            <person name="Tu H."/>
            <person name="Van de Peer Y."/>
            <person name="Verrier P.J."/>
            <person name="Waters E."/>
            <person name="Wood A."/>
            <person name="Yang L."/>
            <person name="Cove D."/>
            <person name="Cuming A."/>
            <person name="Hasebe M."/>
            <person name="Lucas S."/>
            <person name="Mishler D.B."/>
            <person name="Reski R."/>
            <person name="Grigoriev I."/>
            <person name="Quatrano R.S."/>
            <person name="Boore J.L."/>
        </authorList>
    </citation>
    <scope>NUCLEOTIDE SEQUENCE [LARGE SCALE GENOMIC DNA]</scope>
    <source>
        <strain evidence="15 16">cv. Gransden 2004</strain>
    </source>
</reference>
<reference evidence="15" key="3">
    <citation type="submission" date="2020-12" db="UniProtKB">
        <authorList>
            <consortium name="EnsemblPlants"/>
        </authorList>
    </citation>
    <scope>IDENTIFICATION</scope>
</reference>
<keyword evidence="8 12" id="KW-0378">Hydrolase</keyword>
<comment type="subcellular location">
    <subcellularLocation>
        <location evidence="1">Cell envelope</location>
    </subcellularLocation>
    <subcellularLocation>
        <location evidence="2">Secreted</location>
    </subcellularLocation>
</comment>
<dbReference type="GeneID" id="112277422"/>
<comment type="catalytic activity">
    <reaction evidence="10 12">
        <text>[(1-&gt;4)-alpha-D-galacturonosyl methyl ester](n) + n H2O = [(1-&gt;4)-alpha-D-galacturonosyl](n) + n methanol + n H(+)</text>
        <dbReference type="Rhea" id="RHEA:22380"/>
        <dbReference type="Rhea" id="RHEA-COMP:14570"/>
        <dbReference type="Rhea" id="RHEA-COMP:14573"/>
        <dbReference type="ChEBI" id="CHEBI:15377"/>
        <dbReference type="ChEBI" id="CHEBI:15378"/>
        <dbReference type="ChEBI" id="CHEBI:17790"/>
        <dbReference type="ChEBI" id="CHEBI:140522"/>
        <dbReference type="ChEBI" id="CHEBI:140523"/>
        <dbReference type="EC" id="3.1.1.11"/>
    </reaction>
</comment>
<dbReference type="Proteomes" id="UP000006727">
    <property type="component" value="Chromosome 25"/>
</dbReference>
<proteinExistence type="inferred from homology"/>
<organism evidence="14">
    <name type="scientific">Physcomitrium patens</name>
    <name type="common">Spreading-leaved earth moss</name>
    <name type="synonym">Physcomitrella patens</name>
    <dbReference type="NCBI Taxonomy" id="3218"/>
    <lineage>
        <taxon>Eukaryota</taxon>
        <taxon>Viridiplantae</taxon>
        <taxon>Streptophyta</taxon>
        <taxon>Embryophyta</taxon>
        <taxon>Bryophyta</taxon>
        <taxon>Bryophytina</taxon>
        <taxon>Bryopsida</taxon>
        <taxon>Funariidae</taxon>
        <taxon>Funariales</taxon>
        <taxon>Funariaceae</taxon>
        <taxon>Physcomitrium</taxon>
    </lineage>
</organism>
<dbReference type="InterPro" id="IPR033131">
    <property type="entry name" value="Pectinesterase_Asp_AS"/>
</dbReference>
<dbReference type="GO" id="GO:0045490">
    <property type="term" value="P:pectin catabolic process"/>
    <property type="evidence" value="ECO:0000318"/>
    <property type="project" value="GO_Central"/>
</dbReference>
<evidence type="ECO:0000256" key="4">
    <source>
        <dbReference type="ARBA" id="ARBA00008891"/>
    </source>
</evidence>
<dbReference type="Gramene" id="Pp3c25_3840V3.1">
    <property type="protein sequence ID" value="Pp3c25_3840V3.1"/>
    <property type="gene ID" value="Pp3c25_3840"/>
</dbReference>
<dbReference type="PROSITE" id="PS00503">
    <property type="entry name" value="PECTINESTERASE_2"/>
    <property type="match status" value="1"/>
</dbReference>
<dbReference type="RefSeq" id="XP_024365446.1">
    <property type="nucleotide sequence ID" value="XM_024509678.2"/>
</dbReference>
<feature type="active site" evidence="11">
    <location>
        <position position="224"/>
    </location>
</feature>
<keyword evidence="16" id="KW-1185">Reference proteome</keyword>
<comment type="pathway">
    <text evidence="3 12">Glycan metabolism; pectin degradation; 2-dehydro-3-deoxy-D-gluconate from pectin: step 1/5.</text>
</comment>
<dbReference type="PROSITE" id="PS51257">
    <property type="entry name" value="PROKAR_LIPOPROTEIN"/>
    <property type="match status" value="1"/>
</dbReference>
<dbReference type="GO" id="GO:0042545">
    <property type="term" value="P:cell wall modification"/>
    <property type="evidence" value="ECO:0007669"/>
    <property type="project" value="UniProtKB-UniRule"/>
</dbReference>
<dbReference type="Gramene" id="Pp3c25_3840V3.3">
    <property type="protein sequence ID" value="Pp3c25_3840V3.3"/>
    <property type="gene ID" value="Pp3c25_3840"/>
</dbReference>
<evidence type="ECO:0000256" key="12">
    <source>
        <dbReference type="RuleBase" id="RU000589"/>
    </source>
</evidence>
<dbReference type="STRING" id="3218.A0A2K1IDP0"/>
<dbReference type="PANTHER" id="PTHR31321">
    <property type="entry name" value="ACYL-COA THIOESTER HYDROLASE YBHC-RELATED"/>
    <property type="match status" value="1"/>
</dbReference>
<feature type="domain" description="Pectinesterase catalytic" evidence="13">
    <location>
        <begin position="74"/>
        <end position="358"/>
    </location>
</feature>
<dbReference type="GO" id="GO:0030599">
    <property type="term" value="F:pectinesterase activity"/>
    <property type="evidence" value="ECO:0000318"/>
    <property type="project" value="GO_Central"/>
</dbReference>
<evidence type="ECO:0000256" key="9">
    <source>
        <dbReference type="ARBA" id="ARBA00023085"/>
    </source>
</evidence>
<dbReference type="EMBL" id="ABEU02000025">
    <property type="protein sequence ID" value="PNR27399.1"/>
    <property type="molecule type" value="Genomic_DNA"/>
</dbReference>
<dbReference type="EnsemblPlants" id="Pp3c25_3840V3.3">
    <property type="protein sequence ID" value="Pp3c25_3840V3.3"/>
    <property type="gene ID" value="Pp3c25_3840"/>
</dbReference>
<evidence type="ECO:0000313" key="15">
    <source>
        <dbReference type="EnsemblPlants" id="Pp3c25_3840V3.1"/>
    </source>
</evidence>
<evidence type="ECO:0000256" key="2">
    <source>
        <dbReference type="ARBA" id="ARBA00004613"/>
    </source>
</evidence>
<dbReference type="Gramene" id="Pp3c25_3840V3.2">
    <property type="protein sequence ID" value="Pp3c25_3840V3.2"/>
    <property type="gene ID" value="Pp3c25_3840"/>
</dbReference>
<evidence type="ECO:0000256" key="11">
    <source>
        <dbReference type="PROSITE-ProRule" id="PRU10040"/>
    </source>
</evidence>
<dbReference type="OMA" id="FRECHII"/>
<dbReference type="FunFam" id="2.160.20.10:FF:000008">
    <property type="entry name" value="Pectinesterase"/>
    <property type="match status" value="1"/>
</dbReference>
<dbReference type="PaxDb" id="3218-PP1S461_15V6.1"/>
<keyword evidence="7 12" id="KW-0732">Signal</keyword>
<keyword evidence="9 12" id="KW-0063">Aspartyl esterase</keyword>
<feature type="chain" id="PRO_5044515065" description="Pectinesterase" evidence="12">
    <location>
        <begin position="27"/>
        <end position="363"/>
    </location>
</feature>
<dbReference type="PANTHER" id="PTHR31321:SF112">
    <property type="entry name" value="PECTINESTERASE"/>
    <property type="match status" value="1"/>
</dbReference>
<dbReference type="SUPFAM" id="SSF51126">
    <property type="entry name" value="Pectin lyase-like"/>
    <property type="match status" value="1"/>
</dbReference>
<accession>A0A2K1IDP0</accession>
<keyword evidence="6" id="KW-0964">Secreted</keyword>
<evidence type="ECO:0000256" key="5">
    <source>
        <dbReference type="ARBA" id="ARBA00013229"/>
    </source>
</evidence>
<evidence type="ECO:0000256" key="10">
    <source>
        <dbReference type="ARBA" id="ARBA00047928"/>
    </source>
</evidence>
<protein>
    <recommendedName>
        <fullName evidence="5 12">Pectinesterase</fullName>
        <ecNumber evidence="5 12">3.1.1.11</ecNumber>
    </recommendedName>
</protein>
<evidence type="ECO:0000313" key="14">
    <source>
        <dbReference type="EMBL" id="PNR27399.1"/>
    </source>
</evidence>
<name>A0A2K1IDP0_PHYPA</name>
<dbReference type="InterPro" id="IPR011050">
    <property type="entry name" value="Pectin_lyase_fold/virulence"/>
</dbReference>
<dbReference type="GO" id="GO:0005576">
    <property type="term" value="C:extracellular region"/>
    <property type="evidence" value="ECO:0007669"/>
    <property type="project" value="UniProtKB-SubCell"/>
</dbReference>
<reference evidence="14 16" key="2">
    <citation type="journal article" date="2018" name="Plant J.">
        <title>The Physcomitrella patens chromosome-scale assembly reveals moss genome structure and evolution.</title>
        <authorList>
            <person name="Lang D."/>
            <person name="Ullrich K.K."/>
            <person name="Murat F."/>
            <person name="Fuchs J."/>
            <person name="Jenkins J."/>
            <person name="Haas F.B."/>
            <person name="Piednoel M."/>
            <person name="Gundlach H."/>
            <person name="Van Bel M."/>
            <person name="Meyberg R."/>
            <person name="Vives C."/>
            <person name="Morata J."/>
            <person name="Symeonidi A."/>
            <person name="Hiss M."/>
            <person name="Muchero W."/>
            <person name="Kamisugi Y."/>
            <person name="Saleh O."/>
            <person name="Blanc G."/>
            <person name="Decker E.L."/>
            <person name="van Gessel N."/>
            <person name="Grimwood J."/>
            <person name="Hayes R.D."/>
            <person name="Graham S.W."/>
            <person name="Gunter L.E."/>
            <person name="McDaniel S.F."/>
            <person name="Hoernstein S.N.W."/>
            <person name="Larsson A."/>
            <person name="Li F.W."/>
            <person name="Perroud P.F."/>
            <person name="Phillips J."/>
            <person name="Ranjan P."/>
            <person name="Rokshar D.S."/>
            <person name="Rothfels C.J."/>
            <person name="Schneider L."/>
            <person name="Shu S."/>
            <person name="Stevenson D.W."/>
            <person name="Thummler F."/>
            <person name="Tillich M."/>
            <person name="Villarreal Aguilar J.C."/>
            <person name="Widiez T."/>
            <person name="Wong G.K."/>
            <person name="Wymore A."/>
            <person name="Zhang Y."/>
            <person name="Zimmer A.D."/>
            <person name="Quatrano R.S."/>
            <person name="Mayer K.F.X."/>
            <person name="Goodstein D."/>
            <person name="Casacuberta J.M."/>
            <person name="Vandepoele K."/>
            <person name="Reski R."/>
            <person name="Cuming A.C."/>
            <person name="Tuskan G.A."/>
            <person name="Maumus F."/>
            <person name="Salse J."/>
            <person name="Schmutz J."/>
            <person name="Rensing S.A."/>
        </authorList>
    </citation>
    <scope>NUCLEOTIDE SEQUENCE [LARGE SCALE GENOMIC DNA]</scope>
    <source>
        <strain evidence="15 16">cv. Gransden 2004</strain>
    </source>
</reference>
<dbReference type="EnsemblPlants" id="Pp3c25_3840V3.2">
    <property type="protein sequence ID" value="Pp3c25_3840V3.2"/>
    <property type="gene ID" value="Pp3c25_3840"/>
</dbReference>
<evidence type="ECO:0000256" key="6">
    <source>
        <dbReference type="ARBA" id="ARBA00022525"/>
    </source>
</evidence>
<dbReference type="OrthoDB" id="2019149at2759"/>
<evidence type="ECO:0000259" key="13">
    <source>
        <dbReference type="Pfam" id="PF01095"/>
    </source>
</evidence>
<dbReference type="InterPro" id="IPR012334">
    <property type="entry name" value="Pectin_lyas_fold"/>
</dbReference>